<dbReference type="EMBL" id="FUWY01000004">
    <property type="protein sequence ID" value="SJZ80964.1"/>
    <property type="molecule type" value="Genomic_DNA"/>
</dbReference>
<evidence type="ECO:0000256" key="1">
    <source>
        <dbReference type="ARBA" id="ARBA00008040"/>
    </source>
</evidence>
<feature type="chain" id="PRO_5039764085" description="Urocanate reductase" evidence="8">
    <location>
        <begin position="23"/>
        <end position="592"/>
    </location>
</feature>
<comment type="catalytic activity">
    <reaction evidence="7 8">
        <text>dihydrourocanate + A = urocanate + AH2</text>
        <dbReference type="Rhea" id="RHEA:36059"/>
        <dbReference type="ChEBI" id="CHEBI:13193"/>
        <dbReference type="ChEBI" id="CHEBI:17499"/>
        <dbReference type="ChEBI" id="CHEBI:27247"/>
        <dbReference type="ChEBI" id="CHEBI:72991"/>
        <dbReference type="EC" id="1.3.99.33"/>
    </reaction>
</comment>
<gene>
    <name evidence="10" type="ORF">SAMN02745191_1721</name>
</gene>
<dbReference type="GO" id="GO:0010181">
    <property type="term" value="F:FMN binding"/>
    <property type="evidence" value="ECO:0007669"/>
    <property type="project" value="InterPro"/>
</dbReference>
<dbReference type="NCBIfam" id="TIGR01813">
    <property type="entry name" value="flavo_cyto_c"/>
    <property type="match status" value="1"/>
</dbReference>
<dbReference type="PANTHER" id="PTHR43400">
    <property type="entry name" value="FUMARATE REDUCTASE"/>
    <property type="match status" value="1"/>
</dbReference>
<dbReference type="STRING" id="118967.SAMN02745191_1721"/>
<dbReference type="GO" id="GO:0033765">
    <property type="term" value="F:steroid dehydrogenase activity, acting on the CH-CH group of donors"/>
    <property type="evidence" value="ECO:0007669"/>
    <property type="project" value="UniProtKB-ARBA"/>
</dbReference>
<accession>A0A1T4NP08</accession>
<dbReference type="SUPFAM" id="SSF56425">
    <property type="entry name" value="Succinate dehydrogenase/fumarate reductase flavoprotein, catalytic domain"/>
    <property type="match status" value="1"/>
</dbReference>
<evidence type="ECO:0000256" key="8">
    <source>
        <dbReference type="RuleBase" id="RU366062"/>
    </source>
</evidence>
<evidence type="ECO:0000256" key="2">
    <source>
        <dbReference type="ARBA" id="ARBA00013137"/>
    </source>
</evidence>
<dbReference type="Gene3D" id="3.90.700.10">
    <property type="entry name" value="Succinate dehydrogenase/fumarate reductase flavoprotein, catalytic domain"/>
    <property type="match status" value="1"/>
</dbReference>
<evidence type="ECO:0000313" key="11">
    <source>
        <dbReference type="Proteomes" id="UP000243297"/>
    </source>
</evidence>
<name>A0A1T4NP08_9FIRM</name>
<keyword evidence="8" id="KW-0732">Signal</keyword>
<keyword evidence="4 8" id="KW-0285">Flavoprotein</keyword>
<keyword evidence="11" id="KW-1185">Reference proteome</keyword>
<reference evidence="11" key="1">
    <citation type="submission" date="2017-02" db="EMBL/GenBank/DDBJ databases">
        <authorList>
            <person name="Varghese N."/>
            <person name="Submissions S."/>
        </authorList>
    </citation>
    <scope>NUCLEOTIDE SEQUENCE [LARGE SCALE GENOMIC DNA]</scope>
    <source>
        <strain evidence="11">ATCC 25662</strain>
    </source>
</reference>
<organism evidence="10 11">
    <name type="scientific">Anaerorhabdus furcosa</name>
    <dbReference type="NCBI Taxonomy" id="118967"/>
    <lineage>
        <taxon>Bacteria</taxon>
        <taxon>Bacillati</taxon>
        <taxon>Bacillota</taxon>
        <taxon>Erysipelotrichia</taxon>
        <taxon>Erysipelotrichales</taxon>
        <taxon>Erysipelotrichaceae</taxon>
        <taxon>Anaerorhabdus</taxon>
    </lineage>
</organism>
<dbReference type="SUPFAM" id="SSF51905">
    <property type="entry name" value="FAD/NAD(P)-binding domain"/>
    <property type="match status" value="1"/>
</dbReference>
<keyword evidence="5 8" id="KW-0274">FAD</keyword>
<dbReference type="InterPro" id="IPR050315">
    <property type="entry name" value="FAD-oxidoreductase_2"/>
</dbReference>
<dbReference type="PANTHER" id="PTHR43400:SF7">
    <property type="entry name" value="FAD-DEPENDENT OXIDOREDUCTASE 2 FAD BINDING DOMAIN-CONTAINING PROTEIN"/>
    <property type="match status" value="1"/>
</dbReference>
<dbReference type="AlphaFoldDB" id="A0A1T4NP08"/>
<evidence type="ECO:0000256" key="6">
    <source>
        <dbReference type="ARBA" id="ARBA00023002"/>
    </source>
</evidence>
<keyword evidence="6 8" id="KW-0560">Oxidoreductase</keyword>
<dbReference type="EC" id="1.3.99.33" evidence="2 8"/>
<dbReference type="SMART" id="SM00900">
    <property type="entry name" value="FMN_bind"/>
    <property type="match status" value="1"/>
</dbReference>
<protein>
    <recommendedName>
        <fullName evidence="3 8">Urocanate reductase</fullName>
        <ecNumber evidence="2 8">1.3.99.33</ecNumber>
    </recommendedName>
</protein>
<comment type="cofactor">
    <cofactor evidence="8">
        <name>FAD</name>
        <dbReference type="ChEBI" id="CHEBI:57692"/>
    </cofactor>
    <text evidence="8">Binds 1 FAD per subunit.</text>
</comment>
<dbReference type="InterPro" id="IPR027477">
    <property type="entry name" value="Succ_DH/fumarate_Rdtase_cat_sf"/>
</dbReference>
<dbReference type="Pfam" id="PF00890">
    <property type="entry name" value="FAD_binding_2"/>
    <property type="match status" value="1"/>
</dbReference>
<dbReference type="PRINTS" id="PR00368">
    <property type="entry name" value="FADPNR"/>
</dbReference>
<evidence type="ECO:0000256" key="3">
    <source>
        <dbReference type="ARBA" id="ARBA00015872"/>
    </source>
</evidence>
<feature type="domain" description="FMN-binding" evidence="9">
    <location>
        <begin position="40"/>
        <end position="114"/>
    </location>
</feature>
<evidence type="ECO:0000256" key="4">
    <source>
        <dbReference type="ARBA" id="ARBA00022630"/>
    </source>
</evidence>
<sequence length="592" mass="62492">MMKKLFKVALTLVLAFSLAACSSPKTTGYKAGTYTAEATGMNGPVKVEVTVTTDAIEKVVVTEHSETPSISDLAISDMPVRIVDAQGLGVDTVSGATITSKAILEAVGVAMKDAGADVEALKKVTSKVQEKEEDKEYTADVVVIGAGGAGLAAAVTANQEGASVIVIEKMPKVGGNTILAGGALNAVDEGSETAIANKDSVELHYTQTYEGGDKQGDQELVRTLVTNAWDGVEWLQSLGMEFKEGTFTVLGGMWPRAHKPVEPVGTGFFNAYQNYIDSNENIDLYLEVTAKEFIVEDGKVVGVIAEGKTGNKITLHANNGVVLATGGFGQNVEMRQEYNTLWANLDESIKSTNHAGATGDGIIMAEAVGAELVQMGNIQLLPMGDPETGSLSGNIEMGVENRIFVNDEGNRFVDEGARRDVMTTALFEQPNSHMWVILDSHDYPTGDEVNNFNESINQLVKDGRAFKGDTLEELAEQIGVDPANLVKAVEGFNTHVADKSADEFGRTLYQDPIDQGPYYAGARIPTVHHTMGGVKINTDAQVISTTGDIIPGLYAAGEVTGGIHGANRLGGNALTDTVVFGRIAGASAAQAK</sequence>
<evidence type="ECO:0000256" key="7">
    <source>
        <dbReference type="ARBA" id="ARBA00049922"/>
    </source>
</evidence>
<dbReference type="InterPro" id="IPR007329">
    <property type="entry name" value="FMN-bd"/>
</dbReference>
<comment type="cofactor">
    <cofactor evidence="8">
        <name>FMN</name>
        <dbReference type="ChEBI" id="CHEBI:58210"/>
    </cofactor>
    <text evidence="8">Binds 1 or 2 FMN covalently per subunit.</text>
</comment>
<dbReference type="Gene3D" id="3.90.1010.20">
    <property type="match status" value="1"/>
</dbReference>
<dbReference type="Proteomes" id="UP000243297">
    <property type="component" value="Unassembled WGS sequence"/>
</dbReference>
<dbReference type="PROSITE" id="PS51257">
    <property type="entry name" value="PROKAR_LIPOPROTEIN"/>
    <property type="match status" value="1"/>
</dbReference>
<evidence type="ECO:0000259" key="9">
    <source>
        <dbReference type="SMART" id="SM00900"/>
    </source>
</evidence>
<dbReference type="GO" id="GO:0016020">
    <property type="term" value="C:membrane"/>
    <property type="evidence" value="ECO:0007669"/>
    <property type="project" value="InterPro"/>
</dbReference>
<feature type="signal peptide" evidence="8">
    <location>
        <begin position="1"/>
        <end position="22"/>
    </location>
</feature>
<dbReference type="InterPro" id="IPR036188">
    <property type="entry name" value="FAD/NAD-bd_sf"/>
</dbReference>
<dbReference type="Pfam" id="PF04205">
    <property type="entry name" value="FMN_bind"/>
    <property type="match status" value="1"/>
</dbReference>
<proteinExistence type="inferred from homology"/>
<evidence type="ECO:0000256" key="5">
    <source>
        <dbReference type="ARBA" id="ARBA00022827"/>
    </source>
</evidence>
<comment type="similarity">
    <text evidence="1 8">Belongs to the FAD-dependent oxidoreductase 2 family. FRD/SDH subfamily.</text>
</comment>
<dbReference type="InterPro" id="IPR010960">
    <property type="entry name" value="Flavocytochrome_c"/>
</dbReference>
<dbReference type="Gene3D" id="3.50.50.60">
    <property type="entry name" value="FAD/NAD(P)-binding domain"/>
    <property type="match status" value="1"/>
</dbReference>
<evidence type="ECO:0000313" key="10">
    <source>
        <dbReference type="EMBL" id="SJZ80964.1"/>
    </source>
</evidence>
<dbReference type="InterPro" id="IPR003953">
    <property type="entry name" value="FAD-dep_OxRdtase_2_FAD-bd"/>
</dbReference>